<keyword evidence="2" id="KW-1185">Reference proteome</keyword>
<evidence type="ECO:0000313" key="2">
    <source>
        <dbReference type="Proteomes" id="UP000652219"/>
    </source>
</evidence>
<comment type="caution">
    <text evidence="1">The sequence shown here is derived from an EMBL/GenBank/DDBJ whole genome shotgun (WGS) entry which is preliminary data.</text>
</comment>
<dbReference type="Proteomes" id="UP000652219">
    <property type="component" value="Unassembled WGS sequence"/>
</dbReference>
<reference evidence="1 2" key="1">
    <citation type="journal article" date="2020" name="Phytopathology">
        <title>Genome Sequence Resources of Colletotrichum truncatum, C. plurivorum, C. musicola, and C. sojae: Four Species Pathogenic to Soybean (Glycine max).</title>
        <authorList>
            <person name="Rogerio F."/>
            <person name="Boufleur T.R."/>
            <person name="Ciampi-Guillardi M."/>
            <person name="Sukno S.A."/>
            <person name="Thon M.R."/>
            <person name="Massola Junior N.S."/>
            <person name="Baroncelli R."/>
        </authorList>
    </citation>
    <scope>NUCLEOTIDE SEQUENCE [LARGE SCALE GENOMIC DNA]</scope>
    <source>
        <strain evidence="1 2">LFN0009</strain>
    </source>
</reference>
<proteinExistence type="predicted"/>
<gene>
    <name evidence="1" type="ORF">CSOJ01_04989</name>
</gene>
<name>A0A8H6JHI4_9PEZI</name>
<accession>A0A8H6JHI4</accession>
<dbReference type="AlphaFoldDB" id="A0A8H6JHI4"/>
<sequence>MIPRALAPIKASGKMPLARGCGAAGPRKCEVLLRLLQRTLPSSNGLRAGAGKGGCAGITMARLFIGVPICGEVDERESQAMKLPGRAGVYRAFFLGSSTSDRAPRISRLSL</sequence>
<organism evidence="1 2">
    <name type="scientific">Colletotrichum sojae</name>
    <dbReference type="NCBI Taxonomy" id="2175907"/>
    <lineage>
        <taxon>Eukaryota</taxon>
        <taxon>Fungi</taxon>
        <taxon>Dikarya</taxon>
        <taxon>Ascomycota</taxon>
        <taxon>Pezizomycotina</taxon>
        <taxon>Sordariomycetes</taxon>
        <taxon>Hypocreomycetidae</taxon>
        <taxon>Glomerellales</taxon>
        <taxon>Glomerellaceae</taxon>
        <taxon>Colletotrichum</taxon>
        <taxon>Colletotrichum orchidearum species complex</taxon>
    </lineage>
</organism>
<protein>
    <submittedName>
        <fullName evidence="1">Uncharacterized protein</fullName>
    </submittedName>
</protein>
<evidence type="ECO:0000313" key="1">
    <source>
        <dbReference type="EMBL" id="KAF6812693.1"/>
    </source>
</evidence>
<dbReference type="EMBL" id="WIGN01000060">
    <property type="protein sequence ID" value="KAF6812693.1"/>
    <property type="molecule type" value="Genomic_DNA"/>
</dbReference>